<evidence type="ECO:0000313" key="3">
    <source>
        <dbReference type="Proteomes" id="UP001589867"/>
    </source>
</evidence>
<dbReference type="SUPFAM" id="SSF46785">
    <property type="entry name" value="Winged helix' DNA-binding domain"/>
    <property type="match status" value="1"/>
</dbReference>
<accession>A0ABV6LYC6</accession>
<proteinExistence type="predicted"/>
<dbReference type="InterPro" id="IPR036388">
    <property type="entry name" value="WH-like_DNA-bd_sf"/>
</dbReference>
<dbReference type="Proteomes" id="UP001589867">
    <property type="component" value="Unassembled WGS sequence"/>
</dbReference>
<name>A0ABV6LYC6_9ACTN</name>
<dbReference type="PANTHER" id="PTHR33164">
    <property type="entry name" value="TRANSCRIPTIONAL REGULATOR, MARR FAMILY"/>
    <property type="match status" value="1"/>
</dbReference>
<dbReference type="PRINTS" id="PR00598">
    <property type="entry name" value="HTHMARR"/>
</dbReference>
<reference evidence="2 3" key="1">
    <citation type="submission" date="2024-09" db="EMBL/GenBank/DDBJ databases">
        <authorList>
            <person name="Sun Q."/>
            <person name="Mori K."/>
        </authorList>
    </citation>
    <scope>NUCLEOTIDE SEQUENCE [LARGE SCALE GENOMIC DNA]</scope>
    <source>
        <strain evidence="2 3">TBRC 3947</strain>
    </source>
</reference>
<dbReference type="RefSeq" id="WP_377246812.1">
    <property type="nucleotide sequence ID" value="NZ_JBHLUH010000007.1"/>
</dbReference>
<dbReference type="SMART" id="SM00347">
    <property type="entry name" value="HTH_MARR"/>
    <property type="match status" value="1"/>
</dbReference>
<keyword evidence="3" id="KW-1185">Reference proteome</keyword>
<dbReference type="InterPro" id="IPR036390">
    <property type="entry name" value="WH_DNA-bd_sf"/>
</dbReference>
<comment type="caution">
    <text evidence="2">The sequence shown here is derived from an EMBL/GenBank/DDBJ whole genome shotgun (WGS) entry which is preliminary data.</text>
</comment>
<dbReference type="Gene3D" id="1.10.10.10">
    <property type="entry name" value="Winged helix-like DNA-binding domain superfamily/Winged helix DNA-binding domain"/>
    <property type="match status" value="1"/>
</dbReference>
<sequence>MTRWLNDEEQRTWRAFLHASRALWDTLDRELQRDAGMPHAYYEILVRLSEAPSRRLRMSDLAEATSSSRSRLSHAVARLEEHGWVRREDCPTDRRGQLAVLTEEGFRVLAEAAHGHVEGVRTHLFDQLTPEQVAQLRQISEAMLDHLDPGRPLY</sequence>
<evidence type="ECO:0000259" key="1">
    <source>
        <dbReference type="PROSITE" id="PS50995"/>
    </source>
</evidence>
<dbReference type="PANTHER" id="PTHR33164:SF99">
    <property type="entry name" value="MARR FAMILY REGULATORY PROTEIN"/>
    <property type="match status" value="1"/>
</dbReference>
<evidence type="ECO:0000313" key="2">
    <source>
        <dbReference type="EMBL" id="MFC0527259.1"/>
    </source>
</evidence>
<organism evidence="2 3">
    <name type="scientific">Phytohabitans kaempferiae</name>
    <dbReference type="NCBI Taxonomy" id="1620943"/>
    <lineage>
        <taxon>Bacteria</taxon>
        <taxon>Bacillati</taxon>
        <taxon>Actinomycetota</taxon>
        <taxon>Actinomycetes</taxon>
        <taxon>Micromonosporales</taxon>
        <taxon>Micromonosporaceae</taxon>
    </lineage>
</organism>
<feature type="domain" description="HTH marR-type" evidence="1">
    <location>
        <begin position="9"/>
        <end position="145"/>
    </location>
</feature>
<protein>
    <submittedName>
        <fullName evidence="2">MarR family winged helix-turn-helix transcriptional regulator</fullName>
    </submittedName>
</protein>
<dbReference type="EMBL" id="JBHLUH010000007">
    <property type="protein sequence ID" value="MFC0527259.1"/>
    <property type="molecule type" value="Genomic_DNA"/>
</dbReference>
<dbReference type="Pfam" id="PF12802">
    <property type="entry name" value="MarR_2"/>
    <property type="match status" value="1"/>
</dbReference>
<dbReference type="InterPro" id="IPR000835">
    <property type="entry name" value="HTH_MarR-typ"/>
</dbReference>
<gene>
    <name evidence="2" type="ORF">ACFFIA_06265</name>
</gene>
<dbReference type="InterPro" id="IPR039422">
    <property type="entry name" value="MarR/SlyA-like"/>
</dbReference>
<dbReference type="PROSITE" id="PS50995">
    <property type="entry name" value="HTH_MARR_2"/>
    <property type="match status" value="1"/>
</dbReference>